<sequence>MNNILQLILATLNGVIMWEGFKFFYPDIKQYFKTKSDAKKVFYDNLDPILKASSELYGKIESLAKEDFATFVNLKMSNSDNPIHNQKYILYLFAQFWAQLEYLRLQSQYIDLSKIKQGNELLRFIETIESRRHRILDRSMQRIIGECLICTKDQKFRIMTLKDFLETLEIENSSLSKWIGELDKKLLNVNYKEQRQIILRFGVIVAVLIDHFDPKHKTVRRRKIYKNKLSPRSKELLRKYLFEHYLKFVRNKNQYYQ</sequence>
<organism evidence="1 2">
    <name type="scientific">Flavobacterium frigoris</name>
    <dbReference type="NCBI Taxonomy" id="229204"/>
    <lineage>
        <taxon>Bacteria</taxon>
        <taxon>Pseudomonadati</taxon>
        <taxon>Bacteroidota</taxon>
        <taxon>Flavobacteriia</taxon>
        <taxon>Flavobacteriales</taxon>
        <taxon>Flavobacteriaceae</taxon>
        <taxon>Flavobacterium</taxon>
    </lineage>
</organism>
<dbReference type="Proteomes" id="UP000183658">
    <property type="component" value="Unassembled WGS sequence"/>
</dbReference>
<gene>
    <name evidence="1" type="ORF">SAMN05444355_10193</name>
</gene>
<name>A0A1H9C730_FLAFI</name>
<proteinExistence type="predicted"/>
<dbReference type="RefSeq" id="WP_074720137.1">
    <property type="nucleotide sequence ID" value="NZ_CBCRVS010000003.1"/>
</dbReference>
<keyword evidence="2" id="KW-1185">Reference proteome</keyword>
<reference evidence="2" key="1">
    <citation type="submission" date="2016-10" db="EMBL/GenBank/DDBJ databases">
        <authorList>
            <person name="Varghese N."/>
            <person name="Submissions S."/>
        </authorList>
    </citation>
    <scope>NUCLEOTIDE SEQUENCE [LARGE SCALE GENOMIC DNA]</scope>
    <source>
        <strain evidence="2">DSM 15719</strain>
    </source>
</reference>
<dbReference type="EMBL" id="FOFZ01000001">
    <property type="protein sequence ID" value="SEP96952.1"/>
    <property type="molecule type" value="Genomic_DNA"/>
</dbReference>
<evidence type="ECO:0000313" key="2">
    <source>
        <dbReference type="Proteomes" id="UP000183658"/>
    </source>
</evidence>
<protein>
    <submittedName>
        <fullName evidence="1">Uncharacterized protein</fullName>
    </submittedName>
</protein>
<accession>A0A1H9C730</accession>
<dbReference type="OrthoDB" id="1347353at2"/>
<evidence type="ECO:0000313" key="1">
    <source>
        <dbReference type="EMBL" id="SEP96952.1"/>
    </source>
</evidence>
<dbReference type="AlphaFoldDB" id="A0A1H9C730"/>